<feature type="compositionally biased region" description="Low complexity" evidence="1">
    <location>
        <begin position="44"/>
        <end position="53"/>
    </location>
</feature>
<dbReference type="EMBL" id="JAVREY010000021">
    <property type="protein sequence ID" value="MDT0465128.1"/>
    <property type="molecule type" value="Genomic_DNA"/>
</dbReference>
<keyword evidence="3" id="KW-1185">Reference proteome</keyword>
<proteinExistence type="predicted"/>
<evidence type="ECO:0000313" key="3">
    <source>
        <dbReference type="Proteomes" id="UP001183809"/>
    </source>
</evidence>
<evidence type="ECO:0000256" key="1">
    <source>
        <dbReference type="SAM" id="MobiDB-lite"/>
    </source>
</evidence>
<accession>A0ABU2TVX8</accession>
<evidence type="ECO:0000313" key="2">
    <source>
        <dbReference type="EMBL" id="MDT0465128.1"/>
    </source>
</evidence>
<organism evidence="2 3">
    <name type="scientific">Streptomyces gibsoniae</name>
    <dbReference type="NCBI Taxonomy" id="3075529"/>
    <lineage>
        <taxon>Bacteria</taxon>
        <taxon>Bacillati</taxon>
        <taxon>Actinomycetota</taxon>
        <taxon>Actinomycetes</taxon>
        <taxon>Kitasatosporales</taxon>
        <taxon>Streptomycetaceae</taxon>
        <taxon>Streptomyces</taxon>
    </lineage>
</organism>
<comment type="caution">
    <text evidence="2">The sequence shown here is derived from an EMBL/GenBank/DDBJ whole genome shotgun (WGS) entry which is preliminary data.</text>
</comment>
<dbReference type="RefSeq" id="WP_311696621.1">
    <property type="nucleotide sequence ID" value="NZ_JAVREY010000021.1"/>
</dbReference>
<name>A0ABU2TVX8_9ACTN</name>
<reference evidence="3" key="1">
    <citation type="submission" date="2023-07" db="EMBL/GenBank/DDBJ databases">
        <title>30 novel species of actinomycetes from the DSMZ collection.</title>
        <authorList>
            <person name="Nouioui I."/>
        </authorList>
    </citation>
    <scope>NUCLEOTIDE SEQUENCE [LARGE SCALE GENOMIC DNA]</scope>
    <source>
        <strain evidence="3">DSM 41699</strain>
    </source>
</reference>
<dbReference type="Proteomes" id="UP001183809">
    <property type="component" value="Unassembled WGS sequence"/>
</dbReference>
<feature type="region of interest" description="Disordered" evidence="1">
    <location>
        <begin position="36"/>
        <end position="60"/>
    </location>
</feature>
<sequence length="60" mass="5880">MSRDPLGSALAVLWVAGHIAAAVILGAIVHEQMVASPGTSAAGTDTSLTLTDPTPVPGDA</sequence>
<gene>
    <name evidence="2" type="ORF">RM764_19300</name>
</gene>
<protein>
    <submittedName>
        <fullName evidence="2">Uncharacterized protein</fullName>
    </submittedName>
</protein>